<dbReference type="Proteomes" id="UP000094336">
    <property type="component" value="Unassembled WGS sequence"/>
</dbReference>
<feature type="region of interest" description="Disordered" evidence="1">
    <location>
        <begin position="79"/>
        <end position="113"/>
    </location>
</feature>
<organism evidence="3 4">
    <name type="scientific">Babjeviella inositovora NRRL Y-12698</name>
    <dbReference type="NCBI Taxonomy" id="984486"/>
    <lineage>
        <taxon>Eukaryota</taxon>
        <taxon>Fungi</taxon>
        <taxon>Dikarya</taxon>
        <taxon>Ascomycota</taxon>
        <taxon>Saccharomycotina</taxon>
        <taxon>Pichiomycetes</taxon>
        <taxon>Serinales incertae sedis</taxon>
        <taxon>Babjeviella</taxon>
    </lineage>
</organism>
<dbReference type="Pfam" id="PF09791">
    <property type="entry name" value="Oxidored-like"/>
    <property type="match status" value="1"/>
</dbReference>
<feature type="compositionally biased region" description="Polar residues" evidence="1">
    <location>
        <begin position="92"/>
        <end position="102"/>
    </location>
</feature>
<evidence type="ECO:0000313" key="4">
    <source>
        <dbReference type="Proteomes" id="UP000094336"/>
    </source>
</evidence>
<evidence type="ECO:0000259" key="2">
    <source>
        <dbReference type="Pfam" id="PF09791"/>
    </source>
</evidence>
<evidence type="ECO:0000256" key="1">
    <source>
        <dbReference type="SAM" id="MobiDB-lite"/>
    </source>
</evidence>
<accession>A0A1E3QLY3</accession>
<protein>
    <recommendedName>
        <fullName evidence="2">Oxidoreductase-like domain-containing protein</fullName>
    </recommendedName>
</protein>
<reference evidence="4" key="1">
    <citation type="submission" date="2016-05" db="EMBL/GenBank/DDBJ databases">
        <title>Comparative genomics of biotechnologically important yeasts.</title>
        <authorList>
            <consortium name="DOE Joint Genome Institute"/>
            <person name="Riley R."/>
            <person name="Haridas S."/>
            <person name="Wolfe K.H."/>
            <person name="Lopes M.R."/>
            <person name="Hittinger C.T."/>
            <person name="Goker M."/>
            <person name="Salamov A."/>
            <person name="Wisecaver J."/>
            <person name="Long T.M."/>
            <person name="Aerts A.L."/>
            <person name="Barry K."/>
            <person name="Choi C."/>
            <person name="Clum A."/>
            <person name="Coughlan A.Y."/>
            <person name="Deshpande S."/>
            <person name="Douglass A.P."/>
            <person name="Hanson S.J."/>
            <person name="Klenk H.-P."/>
            <person name="Labutti K."/>
            <person name="Lapidus A."/>
            <person name="Lindquist E."/>
            <person name="Lipzen A."/>
            <person name="Meier-Kolthoff J.P."/>
            <person name="Ohm R.A."/>
            <person name="Otillar R.P."/>
            <person name="Pangilinan J."/>
            <person name="Peng Y."/>
            <person name="Rokas A."/>
            <person name="Rosa C.A."/>
            <person name="Scheuner C."/>
            <person name="Sibirny A.A."/>
            <person name="Slot J.C."/>
            <person name="Stielow J.B."/>
            <person name="Sun H."/>
            <person name="Kurtzman C.P."/>
            <person name="Blackwell M."/>
            <person name="Grigoriev I.V."/>
            <person name="Jeffries T.W."/>
        </authorList>
    </citation>
    <scope>NUCLEOTIDE SEQUENCE [LARGE SCALE GENOMIC DNA]</scope>
    <source>
        <strain evidence="4">NRRL Y-12698</strain>
    </source>
</reference>
<dbReference type="InterPro" id="IPR019180">
    <property type="entry name" value="Oxidoreductase-like_N"/>
</dbReference>
<name>A0A1E3QLY3_9ASCO</name>
<gene>
    <name evidence="3" type="ORF">BABINDRAFT_162688</name>
</gene>
<keyword evidence="4" id="KW-1185">Reference proteome</keyword>
<dbReference type="GeneID" id="30147334"/>
<dbReference type="AlphaFoldDB" id="A0A1E3QLY3"/>
<dbReference type="OrthoDB" id="10064411at2759"/>
<sequence length="139" mass="15419">MISTKEMLSEFLGTDLSPSRFNPGTPTVIAGVTVPAKPIEPTNCCQSGCINCVWEIFNDDVMEWQTAREKAVAALEAKGGTWPEGIEPPSSLKPQNMSNTMHQESKKFGPKLQKKPVVPVGMLEFAAMEKRIKKRQQER</sequence>
<evidence type="ECO:0000313" key="3">
    <source>
        <dbReference type="EMBL" id="ODQ78474.1"/>
    </source>
</evidence>
<dbReference type="PANTHER" id="PTHR21193:SF3">
    <property type="entry name" value="OXIDOREDUCTASE-LIKE DOMAIN-CONTAINING PROTEIN 1"/>
    <property type="match status" value="1"/>
</dbReference>
<dbReference type="InterPro" id="IPR039251">
    <property type="entry name" value="OXLD1"/>
</dbReference>
<dbReference type="STRING" id="984486.A0A1E3QLY3"/>
<proteinExistence type="predicted"/>
<dbReference type="PANTHER" id="PTHR21193">
    <property type="entry name" value="OXIDOREDUCTASE-LIKE DOMAIN-CONTAINING PROTEIN 1"/>
    <property type="match status" value="1"/>
</dbReference>
<dbReference type="RefSeq" id="XP_018983802.1">
    <property type="nucleotide sequence ID" value="XM_019129481.1"/>
</dbReference>
<dbReference type="EMBL" id="KV454435">
    <property type="protein sequence ID" value="ODQ78474.1"/>
    <property type="molecule type" value="Genomic_DNA"/>
</dbReference>
<feature type="domain" description="Oxidoreductase-like" evidence="2">
    <location>
        <begin position="28"/>
        <end position="71"/>
    </location>
</feature>
<dbReference type="GO" id="GO:0005739">
    <property type="term" value="C:mitochondrion"/>
    <property type="evidence" value="ECO:0007669"/>
    <property type="project" value="TreeGrafter"/>
</dbReference>